<proteinExistence type="inferred from homology"/>
<evidence type="ECO:0000313" key="7">
    <source>
        <dbReference type="EMBL" id="QGN17319.1"/>
    </source>
</evidence>
<feature type="transmembrane region" description="Helical" evidence="6">
    <location>
        <begin position="264"/>
        <end position="285"/>
    </location>
</feature>
<reference evidence="7 8" key="2">
    <citation type="submission" date="2019-11" db="EMBL/GenBank/DDBJ databases">
        <authorList>
            <person name="Lu H."/>
        </authorList>
    </citation>
    <scope>NUCLEOTIDE SEQUENCE [LARGE SCALE GENOMIC DNA]</scope>
    <source>
        <strain evidence="7 8">FIM1</strain>
    </source>
</reference>
<feature type="transmembrane region" description="Helical" evidence="6">
    <location>
        <begin position="231"/>
        <end position="252"/>
    </location>
</feature>
<name>A0ABX6F022_KLUMA</name>
<evidence type="ECO:0000256" key="4">
    <source>
        <dbReference type="ARBA" id="ARBA00022989"/>
    </source>
</evidence>
<evidence type="ECO:0000256" key="2">
    <source>
        <dbReference type="ARBA" id="ARBA00009969"/>
    </source>
</evidence>
<comment type="similarity">
    <text evidence="2">Belongs to the lipid-translocating exporter (LTE) (TC 9.A.26.1) family.</text>
</comment>
<dbReference type="InterPro" id="IPR007568">
    <property type="entry name" value="RTA1"/>
</dbReference>
<comment type="subcellular location">
    <subcellularLocation>
        <location evidence="1">Membrane</location>
        <topology evidence="1">Multi-pass membrane protein</topology>
    </subcellularLocation>
</comment>
<organism evidence="7 8">
    <name type="scientific">Kluyveromyces marxianus</name>
    <name type="common">Yeast</name>
    <name type="synonym">Candida kefyr</name>
    <dbReference type="NCBI Taxonomy" id="4911"/>
    <lineage>
        <taxon>Eukaryota</taxon>
        <taxon>Fungi</taxon>
        <taxon>Dikarya</taxon>
        <taxon>Ascomycota</taxon>
        <taxon>Saccharomycotina</taxon>
        <taxon>Saccharomycetes</taxon>
        <taxon>Saccharomycetales</taxon>
        <taxon>Saccharomycetaceae</taxon>
        <taxon>Kluyveromyces</taxon>
    </lineage>
</organism>
<feature type="transmembrane region" description="Helical" evidence="6">
    <location>
        <begin position="80"/>
        <end position="98"/>
    </location>
</feature>
<feature type="transmembrane region" description="Helical" evidence="6">
    <location>
        <begin position="110"/>
        <end position="132"/>
    </location>
</feature>
<keyword evidence="3 6" id="KW-0812">Transmembrane</keyword>
<dbReference type="PANTHER" id="PTHR31465">
    <property type="entry name" value="PROTEIN RTA1-RELATED"/>
    <property type="match status" value="1"/>
</dbReference>
<evidence type="ECO:0000313" key="8">
    <source>
        <dbReference type="Proteomes" id="UP000422736"/>
    </source>
</evidence>
<evidence type="ECO:0000256" key="3">
    <source>
        <dbReference type="ARBA" id="ARBA00022692"/>
    </source>
</evidence>
<keyword evidence="4 6" id="KW-1133">Transmembrane helix</keyword>
<dbReference type="PANTHER" id="PTHR31465:SF1">
    <property type="entry name" value="PROTEIN RTA1-RELATED"/>
    <property type="match status" value="1"/>
</dbReference>
<gene>
    <name evidence="7" type="primary">RTM1</name>
    <name evidence="7" type="ORF">FIM1_4051</name>
</gene>
<reference evidence="7 8" key="1">
    <citation type="submission" date="2016-03" db="EMBL/GenBank/DDBJ databases">
        <title>How can Kluyveromyces marxianus grow so fast - potential evolutionary course in Saccharomyces Complex revealed by comparative genomics.</title>
        <authorList>
            <person name="Mo W."/>
            <person name="Lu W."/>
            <person name="Yang X."/>
            <person name="Qi J."/>
            <person name="Lv H."/>
        </authorList>
    </citation>
    <scope>NUCLEOTIDE SEQUENCE [LARGE SCALE GENOMIC DNA]</scope>
    <source>
        <strain evidence="7 8">FIM1</strain>
    </source>
</reference>
<evidence type="ECO:0000256" key="5">
    <source>
        <dbReference type="ARBA" id="ARBA00023136"/>
    </source>
</evidence>
<keyword evidence="5 6" id="KW-0472">Membrane</keyword>
<dbReference type="EMBL" id="CP015059">
    <property type="protein sequence ID" value="QGN17319.1"/>
    <property type="molecule type" value="Genomic_DNA"/>
</dbReference>
<feature type="transmembrane region" description="Helical" evidence="6">
    <location>
        <begin position="186"/>
        <end position="210"/>
    </location>
</feature>
<accession>A0ABX6F022</accession>
<evidence type="ECO:0000256" key="6">
    <source>
        <dbReference type="SAM" id="Phobius"/>
    </source>
</evidence>
<sequence>MTVSATKLYGYYPNKAMSLVPGSTTSGWDFFNYTPTKGGAIAVAAVFGVFLFVLLYQVIYYCHQAKRISSLRLNHIAYKYIPLLVGAVFEIIGYAGRASAADDVFSIGPYIIQAFFILVAPALSAATIYMVFHAMLWQLKCERISFIPPRYATTTFVCGDVLSFILQGAGGGLSSGDNTRDLGNDVILGGLAVQLVFFGFFIITEVKFLLMVSKRSPMVSRISNHWKVLNWTLLLVSLLILGRSIVRFVEFAEGTDGVIISHEWYLYVFDALFMLVCYLLFIVMFKYGNIFQVFVECGKADSEPILYGDTESYNNQKEMGFA</sequence>
<protein>
    <submittedName>
        <fullName evidence="7">Protein RTM1</fullName>
    </submittedName>
</protein>
<dbReference type="Proteomes" id="UP000422736">
    <property type="component" value="Chromosome 6"/>
</dbReference>
<evidence type="ECO:0000256" key="1">
    <source>
        <dbReference type="ARBA" id="ARBA00004141"/>
    </source>
</evidence>
<dbReference type="Pfam" id="PF04479">
    <property type="entry name" value="RTA1"/>
    <property type="match status" value="1"/>
</dbReference>
<keyword evidence="8" id="KW-1185">Reference proteome</keyword>
<feature type="transmembrane region" description="Helical" evidence="6">
    <location>
        <begin position="38"/>
        <end position="59"/>
    </location>
</feature>
<feature type="transmembrane region" description="Helical" evidence="6">
    <location>
        <begin position="153"/>
        <end position="174"/>
    </location>
</feature>